<feature type="transmembrane region" description="Helical" evidence="8">
    <location>
        <begin position="307"/>
        <end position="326"/>
    </location>
</feature>
<feature type="transmembrane region" description="Helical" evidence="8">
    <location>
        <begin position="21"/>
        <end position="38"/>
    </location>
</feature>
<dbReference type="AlphaFoldDB" id="I8XCX6"/>
<comment type="subcellular location">
    <subcellularLocation>
        <location evidence="1">Cell membrane</location>
        <topology evidence="1">Multi-pass membrane protein</topology>
    </subcellularLocation>
</comment>
<organism evidence="10 11">
    <name type="scientific">Bacteroides nordii CL02T12C05</name>
    <dbReference type="NCBI Taxonomy" id="997884"/>
    <lineage>
        <taxon>Bacteria</taxon>
        <taxon>Pseudomonadati</taxon>
        <taxon>Bacteroidota</taxon>
        <taxon>Bacteroidia</taxon>
        <taxon>Bacteroidales</taxon>
        <taxon>Bacteroidaceae</taxon>
        <taxon>Bacteroides</taxon>
    </lineage>
</organism>
<keyword evidence="5 8" id="KW-0812">Transmembrane</keyword>
<keyword evidence="11" id="KW-1185">Reference proteome</keyword>
<name>I8XCX6_9BACE</name>
<dbReference type="GO" id="GO:0005886">
    <property type="term" value="C:plasma membrane"/>
    <property type="evidence" value="ECO:0007669"/>
    <property type="project" value="UniProtKB-SubCell"/>
</dbReference>
<evidence type="ECO:0000256" key="1">
    <source>
        <dbReference type="ARBA" id="ARBA00004651"/>
    </source>
</evidence>
<dbReference type="PATRIC" id="fig|997884.3.peg.2960"/>
<comment type="similarity">
    <text evidence="2">Belongs to the ABC-2 integral membrane protein family.</text>
</comment>
<dbReference type="RefSeq" id="WP_007485994.1">
    <property type="nucleotide sequence ID" value="NZ_JH724314.1"/>
</dbReference>
<feature type="transmembrane region" description="Helical" evidence="8">
    <location>
        <begin position="195"/>
        <end position="218"/>
    </location>
</feature>
<evidence type="ECO:0000256" key="6">
    <source>
        <dbReference type="ARBA" id="ARBA00022989"/>
    </source>
</evidence>
<dbReference type="InterPro" id="IPR047817">
    <property type="entry name" value="ABC2_TM_bact-type"/>
</dbReference>
<dbReference type="InterPro" id="IPR051449">
    <property type="entry name" value="ABC-2_transporter_component"/>
</dbReference>
<evidence type="ECO:0000256" key="5">
    <source>
        <dbReference type="ARBA" id="ARBA00022692"/>
    </source>
</evidence>
<reference evidence="10 11" key="1">
    <citation type="submission" date="2012-02" db="EMBL/GenBank/DDBJ databases">
        <title>The Genome Sequence of Bacteroides nordii CL02T12C05.</title>
        <authorList>
            <consortium name="The Broad Institute Genome Sequencing Platform"/>
            <person name="Earl A."/>
            <person name="Ward D."/>
            <person name="Feldgarden M."/>
            <person name="Gevers D."/>
            <person name="Zitomersky N.L."/>
            <person name="Coyne M.J."/>
            <person name="Comstock L.E."/>
            <person name="Young S.K."/>
            <person name="Zeng Q."/>
            <person name="Gargeya S."/>
            <person name="Fitzgerald M."/>
            <person name="Haas B."/>
            <person name="Abouelleil A."/>
            <person name="Alvarado L."/>
            <person name="Arachchi H.M."/>
            <person name="Berlin A."/>
            <person name="Chapman S.B."/>
            <person name="Gearin G."/>
            <person name="Goldberg J."/>
            <person name="Griggs A."/>
            <person name="Gujja S."/>
            <person name="Hansen M."/>
            <person name="Heiman D."/>
            <person name="Howarth C."/>
            <person name="Larimer J."/>
            <person name="Lui A."/>
            <person name="MacDonald P.J.P."/>
            <person name="McCowen C."/>
            <person name="Montmayeur A."/>
            <person name="Murphy C."/>
            <person name="Neiman D."/>
            <person name="Pearson M."/>
            <person name="Priest M."/>
            <person name="Roberts A."/>
            <person name="Saif S."/>
            <person name="Shea T."/>
            <person name="Sisk P."/>
            <person name="Stolte C."/>
            <person name="Sykes S."/>
            <person name="Wortman J."/>
            <person name="Nusbaum C."/>
            <person name="Birren B."/>
        </authorList>
    </citation>
    <scope>NUCLEOTIDE SEQUENCE [LARGE SCALE GENOMIC DNA]</scope>
    <source>
        <strain evidence="10 11">CL02T12C05</strain>
    </source>
</reference>
<evidence type="ECO:0000256" key="4">
    <source>
        <dbReference type="ARBA" id="ARBA00022475"/>
    </source>
</evidence>
<dbReference type="GO" id="GO:0140359">
    <property type="term" value="F:ABC-type transporter activity"/>
    <property type="evidence" value="ECO:0007669"/>
    <property type="project" value="InterPro"/>
</dbReference>
<protein>
    <recommendedName>
        <fullName evidence="9">ABC transmembrane type-2 domain-containing protein</fullName>
    </recommendedName>
</protein>
<dbReference type="InterPro" id="IPR013525">
    <property type="entry name" value="ABC2_TM"/>
</dbReference>
<feature type="domain" description="ABC transmembrane type-2" evidence="9">
    <location>
        <begin position="162"/>
        <end position="387"/>
    </location>
</feature>
<dbReference type="HOGENOM" id="CLU_039483_8_3_10"/>
<comment type="caution">
    <text evidence="10">The sequence shown here is derived from an EMBL/GenBank/DDBJ whole genome shotgun (WGS) entry which is preliminary data.</text>
</comment>
<dbReference type="eggNOG" id="COG0842">
    <property type="taxonomic scope" value="Bacteria"/>
</dbReference>
<dbReference type="Pfam" id="PF12698">
    <property type="entry name" value="ABC2_membrane_3"/>
    <property type="match status" value="1"/>
</dbReference>
<keyword evidence="7 8" id="KW-0472">Membrane</keyword>
<keyword evidence="4" id="KW-1003">Cell membrane</keyword>
<sequence>MIKFLIEKEFKQLFRNSFLPRLILVFPCMIMILMPWAMNLEIRNVSLNIVDNDHSVTSRRLVDKISASTYFRLTALPDSYDEALKNVEAGDADIILEIPRDFEKDCTVGRSPHVLIAANAVNGTKGGLGGSYLSNIIQSYASEVVALPAVLPARGDTPGDVSGMVNSQLSTPNSQPSTNYTTLNLFNPNLNYKLFMIPALMVMLLTLICGFLPALNIVSEKEVGTIEQINVTPVGKFTFILAKLFPYWLIGFVVLTICFILAWLLYGILPVGHFLVIYFFAILFVLSMSGLGLVISNHSASMQQAMFVMWFCMLIFILMSGLFTPISSMPEWAQAITIFNPLKYLMQVMRMVYLKGSGFTDMLPQLGALLAFVLFFNVWAVRSYRKRA</sequence>
<dbReference type="PANTHER" id="PTHR30294:SF29">
    <property type="entry name" value="MULTIDRUG ABC TRANSPORTER PERMEASE YBHS-RELATED"/>
    <property type="match status" value="1"/>
</dbReference>
<accession>I8XCX6</accession>
<dbReference type="Gene3D" id="3.40.1710.10">
    <property type="entry name" value="abc type-2 transporter like domain"/>
    <property type="match status" value="1"/>
</dbReference>
<dbReference type="PANTHER" id="PTHR30294">
    <property type="entry name" value="MEMBRANE COMPONENT OF ABC TRANSPORTER YHHJ-RELATED"/>
    <property type="match status" value="1"/>
</dbReference>
<dbReference type="PROSITE" id="PS51012">
    <property type="entry name" value="ABC_TM2"/>
    <property type="match status" value="1"/>
</dbReference>
<feature type="transmembrane region" description="Helical" evidence="8">
    <location>
        <begin position="245"/>
        <end position="269"/>
    </location>
</feature>
<evidence type="ECO:0000256" key="3">
    <source>
        <dbReference type="ARBA" id="ARBA00022448"/>
    </source>
</evidence>
<evidence type="ECO:0000313" key="10">
    <source>
        <dbReference type="EMBL" id="EIY48735.1"/>
    </source>
</evidence>
<evidence type="ECO:0000259" key="9">
    <source>
        <dbReference type="PROSITE" id="PS51012"/>
    </source>
</evidence>
<evidence type="ECO:0000256" key="8">
    <source>
        <dbReference type="SAM" id="Phobius"/>
    </source>
</evidence>
<feature type="transmembrane region" description="Helical" evidence="8">
    <location>
        <begin position="362"/>
        <end position="381"/>
    </location>
</feature>
<dbReference type="STRING" id="997884.HMPREF1068_02881"/>
<evidence type="ECO:0000313" key="11">
    <source>
        <dbReference type="Proteomes" id="UP000003089"/>
    </source>
</evidence>
<keyword evidence="6 8" id="KW-1133">Transmembrane helix</keyword>
<keyword evidence="3" id="KW-0813">Transport</keyword>
<evidence type="ECO:0000256" key="7">
    <source>
        <dbReference type="ARBA" id="ARBA00023136"/>
    </source>
</evidence>
<evidence type="ECO:0000256" key="2">
    <source>
        <dbReference type="ARBA" id="ARBA00007783"/>
    </source>
</evidence>
<dbReference type="Proteomes" id="UP000003089">
    <property type="component" value="Unassembled WGS sequence"/>
</dbReference>
<proteinExistence type="inferred from homology"/>
<dbReference type="EMBL" id="AGXS01000019">
    <property type="protein sequence ID" value="EIY48735.1"/>
    <property type="molecule type" value="Genomic_DNA"/>
</dbReference>
<feature type="transmembrane region" description="Helical" evidence="8">
    <location>
        <begin position="275"/>
        <end position="295"/>
    </location>
</feature>
<gene>
    <name evidence="10" type="ORF">HMPREF1068_02881</name>
</gene>